<organism evidence="1 2">
    <name type="scientific">Enterobacter agglomerans</name>
    <name type="common">Erwinia herbicola</name>
    <name type="synonym">Pantoea agglomerans</name>
    <dbReference type="NCBI Taxonomy" id="549"/>
    <lineage>
        <taxon>Bacteria</taxon>
        <taxon>Pseudomonadati</taxon>
        <taxon>Pseudomonadota</taxon>
        <taxon>Gammaproteobacteria</taxon>
        <taxon>Enterobacterales</taxon>
        <taxon>Erwiniaceae</taxon>
        <taxon>Pantoea</taxon>
        <taxon>Pantoea agglomerans group</taxon>
    </lineage>
</organism>
<evidence type="ECO:0000313" key="1">
    <source>
        <dbReference type="EMBL" id="MBK4726530.1"/>
    </source>
</evidence>
<evidence type="ECO:0000313" key="2">
    <source>
        <dbReference type="Proteomes" id="UP000633731"/>
    </source>
</evidence>
<keyword evidence="2" id="KW-1185">Reference proteome</keyword>
<comment type="caution">
    <text evidence="1">The sequence shown here is derived from an EMBL/GenBank/DDBJ whole genome shotgun (WGS) entry which is preliminary data.</text>
</comment>
<dbReference type="EMBL" id="JAEOXF010000009">
    <property type="protein sequence ID" value="MBK4726530.1"/>
    <property type="molecule type" value="Genomic_DNA"/>
</dbReference>
<name>A0ACC5RPE8_ENTAG</name>
<gene>
    <name evidence="1" type="ORF">JJL49_14940</name>
</gene>
<sequence length="397" mass="40694">MSSCSDENPKAGTHALARISFAVFLTYLTAGLALPVIPLYVHHELGLNNVMVGIAVGIQFFATLLTRGYAGRLADQRGAKRSTMQGMMALALVGVAYLLAALLPLPIMGKFALLVAGRLLLGFGESQLLTGNLTWGMGLVGPKRGGQVMSWNGMAIYGSLAAGAPLGLWLHSQWGFMALGVATILLPLVALLFNTGVRPVPIHGGERPSLWKVVGQITQPGLALALQGTGFAVIGTFTSLYFADQQWGNAGFALTAFGLAFVLVRVLFGGLPDRLGGTRVALISLGVEACGLLLLGLAPNGWVALAGAALTGCGCSLVFPALGVEVLKRVAPQVRGTALGGFSAFQDIAYGASGPLTGILATSLGYGSVFVAGSICALAGIAVTFSFSRSAVSSSDG</sequence>
<accession>A0ACC5RPE8</accession>
<proteinExistence type="predicted"/>
<dbReference type="Proteomes" id="UP000633731">
    <property type="component" value="Unassembled WGS sequence"/>
</dbReference>
<reference evidence="1" key="1">
    <citation type="submission" date="2021-01" db="EMBL/GenBank/DDBJ databases">
        <title>Draft genome of Pantoea agglomerans Eh 335.</title>
        <authorList>
            <person name="Emsley S.A."/>
            <person name="Oline D.K."/>
            <person name="Saw J.H."/>
            <person name="Ushijima B."/>
            <person name="Videau P."/>
            <person name="Koyack M.J."/>
        </authorList>
    </citation>
    <scope>NUCLEOTIDE SEQUENCE</scope>
    <source>
        <strain evidence="1">Eh 335</strain>
    </source>
</reference>
<protein>
    <submittedName>
        <fullName evidence="1">MFS transporter</fullName>
    </submittedName>
</protein>